<dbReference type="GO" id="GO:0043139">
    <property type="term" value="F:5'-3' DNA helicase activity"/>
    <property type="evidence" value="ECO:0007669"/>
    <property type="project" value="UniProtKB-EC"/>
</dbReference>
<keyword evidence="1" id="KW-0227">DNA damage</keyword>
<dbReference type="PANTHER" id="PTHR10492:SF57">
    <property type="entry name" value="ATP-DEPENDENT DNA HELICASE"/>
    <property type="match status" value="1"/>
</dbReference>
<dbReference type="PANTHER" id="PTHR10492">
    <property type="match status" value="1"/>
</dbReference>
<dbReference type="Pfam" id="PF14214">
    <property type="entry name" value="Helitron_like_N"/>
    <property type="match status" value="1"/>
</dbReference>
<accession>A0A9W7D4P2</accession>
<comment type="cofactor">
    <cofactor evidence="1">
        <name>Mg(2+)</name>
        <dbReference type="ChEBI" id="CHEBI:18420"/>
    </cofactor>
</comment>
<keyword evidence="1" id="KW-0067">ATP-binding</keyword>
<dbReference type="CDD" id="cd18809">
    <property type="entry name" value="SF1_C_RecD"/>
    <property type="match status" value="1"/>
</dbReference>
<proteinExistence type="inferred from homology"/>
<dbReference type="InterPro" id="IPR027417">
    <property type="entry name" value="P-loop_NTPase"/>
</dbReference>
<dbReference type="GO" id="GO:0016787">
    <property type="term" value="F:hydrolase activity"/>
    <property type="evidence" value="ECO:0007669"/>
    <property type="project" value="UniProtKB-KW"/>
</dbReference>
<keyword evidence="1" id="KW-0234">DNA repair</keyword>
<dbReference type="SUPFAM" id="SSF52540">
    <property type="entry name" value="P-loop containing nucleoside triphosphate hydrolases"/>
    <property type="match status" value="2"/>
</dbReference>
<evidence type="ECO:0000313" key="5">
    <source>
        <dbReference type="EMBL" id="GMF51282.1"/>
    </source>
</evidence>
<dbReference type="GO" id="GO:0006310">
    <property type="term" value="P:DNA recombination"/>
    <property type="evidence" value="ECO:0007669"/>
    <property type="project" value="UniProtKB-KW"/>
</dbReference>
<reference evidence="5" key="1">
    <citation type="submission" date="2023-04" db="EMBL/GenBank/DDBJ databases">
        <title>Phytophthora fragariaefolia NBRC 109709.</title>
        <authorList>
            <person name="Ichikawa N."/>
            <person name="Sato H."/>
            <person name="Tonouchi N."/>
        </authorList>
    </citation>
    <scope>NUCLEOTIDE SEQUENCE</scope>
    <source>
        <strain evidence="5">NBRC 109709</strain>
    </source>
</reference>
<comment type="catalytic activity">
    <reaction evidence="1">
        <text>ATP + H2O = ADP + phosphate + H(+)</text>
        <dbReference type="Rhea" id="RHEA:13065"/>
        <dbReference type="ChEBI" id="CHEBI:15377"/>
        <dbReference type="ChEBI" id="CHEBI:15378"/>
        <dbReference type="ChEBI" id="CHEBI:30616"/>
        <dbReference type="ChEBI" id="CHEBI:43474"/>
        <dbReference type="ChEBI" id="CHEBI:456216"/>
        <dbReference type="EC" id="5.6.2.3"/>
    </reaction>
</comment>
<evidence type="ECO:0000259" key="4">
    <source>
        <dbReference type="Pfam" id="PF21530"/>
    </source>
</evidence>
<keyword evidence="1" id="KW-0547">Nucleotide-binding</keyword>
<comment type="similarity">
    <text evidence="1">Belongs to the helicase family.</text>
</comment>
<dbReference type="Gene3D" id="3.40.50.300">
    <property type="entry name" value="P-loop containing nucleotide triphosphate hydrolases"/>
    <property type="match status" value="1"/>
</dbReference>
<protein>
    <recommendedName>
        <fullName evidence="1">ATP-dependent DNA helicase</fullName>
        <ecNumber evidence="1">5.6.2.3</ecNumber>
    </recommendedName>
</protein>
<dbReference type="InterPro" id="IPR025476">
    <property type="entry name" value="Helitron_helicase-like"/>
</dbReference>
<dbReference type="GO" id="GO:0005524">
    <property type="term" value="F:ATP binding"/>
    <property type="evidence" value="ECO:0007669"/>
    <property type="project" value="UniProtKB-KW"/>
</dbReference>
<evidence type="ECO:0000259" key="2">
    <source>
        <dbReference type="Pfam" id="PF05970"/>
    </source>
</evidence>
<keyword evidence="1" id="KW-0233">DNA recombination</keyword>
<name>A0A9W7D4P2_9STRA</name>
<gene>
    <name evidence="5" type="ORF">Pfra01_002068500</name>
</gene>
<feature type="domain" description="DNA helicase Pif1-like DEAD-box helicase" evidence="2">
    <location>
        <begin position="804"/>
        <end position="1020"/>
    </location>
</feature>
<feature type="domain" description="Helitron helicase-like" evidence="3">
    <location>
        <begin position="127"/>
        <end position="338"/>
    </location>
</feature>
<dbReference type="EMBL" id="BSXT01002856">
    <property type="protein sequence ID" value="GMF51282.1"/>
    <property type="molecule type" value="Genomic_DNA"/>
</dbReference>
<dbReference type="GO" id="GO:0000723">
    <property type="term" value="P:telomere maintenance"/>
    <property type="evidence" value="ECO:0007669"/>
    <property type="project" value="InterPro"/>
</dbReference>
<feature type="domain" description="DNA helicase Pif1-like 2B" evidence="4">
    <location>
        <begin position="1132"/>
        <end position="1178"/>
    </location>
</feature>
<dbReference type="GO" id="GO:0006281">
    <property type="term" value="P:DNA repair"/>
    <property type="evidence" value="ECO:0007669"/>
    <property type="project" value="UniProtKB-KW"/>
</dbReference>
<dbReference type="EC" id="5.6.2.3" evidence="1"/>
<comment type="caution">
    <text evidence="5">The sequence shown here is derived from an EMBL/GenBank/DDBJ whole genome shotgun (WGS) entry which is preliminary data.</text>
</comment>
<evidence type="ECO:0000313" key="6">
    <source>
        <dbReference type="Proteomes" id="UP001165121"/>
    </source>
</evidence>
<dbReference type="OrthoDB" id="105821at2759"/>
<keyword evidence="1" id="KW-0378">Hydrolase</keyword>
<dbReference type="InterPro" id="IPR049163">
    <property type="entry name" value="Pif1-like_2B_dom"/>
</dbReference>
<dbReference type="Pfam" id="PF21530">
    <property type="entry name" value="Pif1_2B_dom"/>
    <property type="match status" value="1"/>
</dbReference>
<evidence type="ECO:0000259" key="3">
    <source>
        <dbReference type="Pfam" id="PF14214"/>
    </source>
</evidence>
<dbReference type="InterPro" id="IPR010285">
    <property type="entry name" value="DNA_helicase_pif1-like_DEAD"/>
</dbReference>
<evidence type="ECO:0000256" key="1">
    <source>
        <dbReference type="RuleBase" id="RU363044"/>
    </source>
</evidence>
<organism evidence="5 6">
    <name type="scientific">Phytophthora fragariaefolia</name>
    <dbReference type="NCBI Taxonomy" id="1490495"/>
    <lineage>
        <taxon>Eukaryota</taxon>
        <taxon>Sar</taxon>
        <taxon>Stramenopiles</taxon>
        <taxon>Oomycota</taxon>
        <taxon>Peronosporomycetes</taxon>
        <taxon>Peronosporales</taxon>
        <taxon>Peronosporaceae</taxon>
        <taxon>Phytophthora</taxon>
    </lineage>
</organism>
<sequence>MVEFNPFAQQFLSFGQKLREDLARGMQVKDIRYVLHSKPSEPRTYNLPTVSEVGVAMVEDGNLTRPRDLYVVAKDHSLLRPFETDEKHDPLQYPLLFPYGDLGWTYTDVYANGAKYRNKRRMSLREHVAYRLFQKVHDLAALHQGGRRFQQWVVDQRAKCEQEQLRWVAKNQKKLRAELYHGISDALLNEETITLDEGEVLVSEYDHATGTLVHPDRGSRYEDFLNQVGKRIVLPDSHSGSPRNMYKHYQESMAIVREYGKPDAFITMTCNPKWVEIIVLLPDDQIAQDRPDIVARVWQLKLKAKQADLGEGLLGRLEARIYVVEFQKRGLPHAHIVIIVAEEDKPRTREIIDKLVSAEVPDKEINPDLYETVMTCMIHGPCGPANPDSPCMKDGKCTKGFPKPLLEVTQANLDGFPLYRRRRREPDVLIFKDRQYDNETVNQWVVPYNAYLRQKYDCPINVEVCTTIGAIKYLYKYVYKGSDRAVLTIEAVRDPNEPRSEPNEFVRFLNARYISPVEAAMRLLTYEIQGKTHVVTTLTVHLKGGQMVVFQPNDDPDRVLGRAGSTMLTSFFELCASPKPENVIAKTMLYQEIPKEFSWDAKAKLWVRRKKYQAAIGRLIHVSPMDRERFYLRLLLCHRRGPTSFVNLRTVDGVVHPTFQAAAMHSGFLENDQEWIACMSEASAFRMPYQLRQLFATLLVYSQVSDVRGLWDQFYVELARDFAYKYRNLEGQTKDDMIMFHTLKSLNDLLQISGQAVAGFDRPQLSDYPTLVFDSLLENNLIRSELEGYDHSVLQDVDDHTDELNEGQRAIYDLVLGAIHNPQPGENLFFIDGPGGTGKSTLLKHILASVGLSGKIAIAVASSGIAALLLMGRRTAHSPFKIPLKLDEKSVCSIHKQSKLKMLFQEASLIIWDEAPMTHRHAFEAVDRSLRDVLNNGEDPFGGKTVVLSGDFRQILPVVVRGTPAETIDACMKSSHLWSHFRQVHLTENMRVRAAHSAETAAELAAFSEFLLQVGEGRHELNRHLGRDYMKLPRSMLIDDALEEEVDEEEVIAPGAIPSGLKRLIDVMYPDVNNQAIATDEYFANRTILTTTNVMVHRINDAVAARLDGDAHDYRSINKLQDDDDWNFFEPEIVNSVNINGIPPHKLTLKKGAPIMLMRNLNSDLGLCNGTRLRVVELNPNVIHAKIMTGERRGQDVLIPRIVFISDGNDASFHYQLRRKQFPVQTAFAMTINKAQGQTVHNLGLYLASPCFSHGQLYVALSRVTAPSKIKAVIEYPELEESAGVYTANIVYRQIFDTG</sequence>
<dbReference type="Pfam" id="PF05970">
    <property type="entry name" value="PIF1"/>
    <property type="match status" value="1"/>
</dbReference>
<keyword evidence="6" id="KW-1185">Reference proteome</keyword>
<dbReference type="Proteomes" id="UP001165121">
    <property type="component" value="Unassembled WGS sequence"/>
</dbReference>
<keyword evidence="1" id="KW-0347">Helicase</keyword>